<dbReference type="Proteomes" id="UP000007054">
    <property type="component" value="Chromosome"/>
</dbReference>
<dbReference type="PATRIC" id="fig|213810.4.peg.444"/>
<feature type="transmembrane region" description="Helical" evidence="10">
    <location>
        <begin position="165"/>
        <end position="190"/>
    </location>
</feature>
<keyword evidence="4" id="KW-0813">Transport</keyword>
<evidence type="ECO:0000256" key="10">
    <source>
        <dbReference type="SAM" id="Phobius"/>
    </source>
</evidence>
<feature type="transmembrane region" description="Helical" evidence="10">
    <location>
        <begin position="238"/>
        <end position="260"/>
    </location>
</feature>
<evidence type="ECO:0000256" key="9">
    <source>
        <dbReference type="ARBA" id="ARBA00023251"/>
    </source>
</evidence>
<dbReference type="AlphaFoldDB" id="D4LAW3"/>
<protein>
    <recommendedName>
        <fullName evidence="3">Multidrug export protein MepA</fullName>
    </recommendedName>
</protein>
<evidence type="ECO:0000256" key="6">
    <source>
        <dbReference type="ARBA" id="ARBA00022692"/>
    </source>
</evidence>
<dbReference type="HOGENOM" id="CLU_012893_0_2_9"/>
<feature type="transmembrane region" description="Helical" evidence="10">
    <location>
        <begin position="135"/>
        <end position="153"/>
    </location>
</feature>
<feature type="transmembrane region" description="Helical" evidence="10">
    <location>
        <begin position="387"/>
        <end position="411"/>
    </location>
</feature>
<dbReference type="KEGG" id="rch:RUM_05380"/>
<reference evidence="11" key="2">
    <citation type="submission" date="2010-03" db="EMBL/GenBank/DDBJ databases">
        <authorList>
            <person name="Pajon A."/>
        </authorList>
    </citation>
    <scope>NUCLEOTIDE SEQUENCE</scope>
    <source>
        <strain evidence="11">Type strain: 18P13</strain>
    </source>
</reference>
<dbReference type="PANTHER" id="PTHR43823">
    <property type="entry name" value="SPORULATION PROTEIN YKVU"/>
    <property type="match status" value="1"/>
</dbReference>
<feature type="transmembrane region" description="Helical" evidence="10">
    <location>
        <begin position="196"/>
        <end position="217"/>
    </location>
</feature>
<dbReference type="CDD" id="cd13143">
    <property type="entry name" value="MATE_MepA_like"/>
    <property type="match status" value="1"/>
</dbReference>
<dbReference type="GO" id="GO:0005886">
    <property type="term" value="C:plasma membrane"/>
    <property type="evidence" value="ECO:0007669"/>
    <property type="project" value="UniProtKB-SubCell"/>
</dbReference>
<dbReference type="GeneID" id="83155355"/>
<dbReference type="GO" id="GO:0015297">
    <property type="term" value="F:antiporter activity"/>
    <property type="evidence" value="ECO:0007669"/>
    <property type="project" value="InterPro"/>
</dbReference>
<comment type="subcellular location">
    <subcellularLocation>
        <location evidence="1">Cell membrane</location>
        <topology evidence="1">Multi-pass membrane protein</topology>
    </subcellularLocation>
</comment>
<evidence type="ECO:0000313" key="11">
    <source>
        <dbReference type="EMBL" id="CBL16758.1"/>
    </source>
</evidence>
<proteinExistence type="inferred from homology"/>
<keyword evidence="7 10" id="KW-1133">Transmembrane helix</keyword>
<dbReference type="PIRSF" id="PIRSF006603">
    <property type="entry name" value="DinF"/>
    <property type="match status" value="1"/>
</dbReference>
<dbReference type="InterPro" id="IPR045070">
    <property type="entry name" value="MATE_MepA-like"/>
</dbReference>
<keyword evidence="12" id="KW-1185">Reference proteome</keyword>
<evidence type="ECO:0000256" key="1">
    <source>
        <dbReference type="ARBA" id="ARBA00004651"/>
    </source>
</evidence>
<feature type="transmembrane region" description="Helical" evidence="10">
    <location>
        <begin position="16"/>
        <end position="36"/>
    </location>
</feature>
<dbReference type="BioCyc" id="RCHA213810:RUM_RS02595-MONOMER"/>
<dbReference type="EMBL" id="FP929052">
    <property type="protein sequence ID" value="CBL16758.1"/>
    <property type="molecule type" value="Genomic_DNA"/>
</dbReference>
<evidence type="ECO:0000256" key="5">
    <source>
        <dbReference type="ARBA" id="ARBA00022475"/>
    </source>
</evidence>
<dbReference type="InterPro" id="IPR048279">
    <property type="entry name" value="MdtK-like"/>
</dbReference>
<feature type="transmembrane region" description="Helical" evidence="10">
    <location>
        <begin position="93"/>
        <end position="115"/>
    </location>
</feature>
<evidence type="ECO:0000256" key="4">
    <source>
        <dbReference type="ARBA" id="ARBA00022448"/>
    </source>
</evidence>
<evidence type="ECO:0000256" key="3">
    <source>
        <dbReference type="ARBA" id="ARBA00022106"/>
    </source>
</evidence>
<name>D4LAW3_RUMC1</name>
<keyword evidence="8 10" id="KW-0472">Membrane</keyword>
<comment type="similarity">
    <text evidence="2">Belongs to the multi antimicrobial extrusion (MATE) (TC 2.A.66.1) family. MepA subfamily.</text>
</comment>
<dbReference type="GO" id="GO:0046677">
    <property type="term" value="P:response to antibiotic"/>
    <property type="evidence" value="ECO:0007669"/>
    <property type="project" value="UniProtKB-KW"/>
</dbReference>
<reference evidence="11" key="1">
    <citation type="submission" date="2010-03" db="EMBL/GenBank/DDBJ databases">
        <title>The genome sequence of Ruminococcus sp. 18P13.</title>
        <authorList>
            <consortium name="metaHIT consortium -- http://www.metahit.eu/"/>
            <person name="Pajon A."/>
            <person name="Turner K."/>
            <person name="Parkhill J."/>
            <person name="Bernalier A."/>
        </authorList>
    </citation>
    <scope>NUCLEOTIDE SEQUENCE [LARGE SCALE GENOMIC DNA]</scope>
    <source>
        <strain evidence="11">Type strain: 18P13</strain>
    </source>
</reference>
<organism evidence="11 12">
    <name type="scientific">Ruminococcus champanellensis (strain DSM 18848 / JCM 17042 / KCTC 15320 / 18P13)</name>
    <dbReference type="NCBI Taxonomy" id="213810"/>
    <lineage>
        <taxon>Bacteria</taxon>
        <taxon>Bacillati</taxon>
        <taxon>Bacillota</taxon>
        <taxon>Clostridia</taxon>
        <taxon>Eubacteriales</taxon>
        <taxon>Oscillospiraceae</taxon>
        <taxon>Ruminococcus</taxon>
    </lineage>
</organism>
<evidence type="ECO:0000313" key="12">
    <source>
        <dbReference type="Proteomes" id="UP000007054"/>
    </source>
</evidence>
<dbReference type="InterPro" id="IPR051327">
    <property type="entry name" value="MATE_MepA_subfamily"/>
</dbReference>
<dbReference type="GO" id="GO:0042910">
    <property type="term" value="F:xenobiotic transmembrane transporter activity"/>
    <property type="evidence" value="ECO:0007669"/>
    <property type="project" value="InterPro"/>
</dbReference>
<dbReference type="RefSeq" id="WP_015557665.1">
    <property type="nucleotide sequence ID" value="NC_021039.1"/>
</dbReference>
<dbReference type="Pfam" id="PF01554">
    <property type="entry name" value="MatE"/>
    <property type="match status" value="2"/>
</dbReference>
<evidence type="ECO:0000256" key="2">
    <source>
        <dbReference type="ARBA" id="ARBA00008417"/>
    </source>
</evidence>
<feature type="transmembrane region" description="Helical" evidence="10">
    <location>
        <begin position="48"/>
        <end position="72"/>
    </location>
</feature>
<keyword evidence="6 10" id="KW-0812">Transmembrane</keyword>
<keyword evidence="5" id="KW-1003">Cell membrane</keyword>
<feature type="transmembrane region" description="Helical" evidence="10">
    <location>
        <begin position="417"/>
        <end position="439"/>
    </location>
</feature>
<accession>D4LAW3</accession>
<feature type="transmembrane region" description="Helical" evidence="10">
    <location>
        <begin position="315"/>
        <end position="338"/>
    </location>
</feature>
<sequence length="446" mass="48200">MKTPIQLSDHFTYRRLFRFTLPSIASMIFASVYGIVDGYFVSNYVGKIPFAGLNIIMPFIMMLGAVGNMIGLGGSALIGKTLGEGDREKANSLFSFFTYFMGAAGVLLAIIGNVFLPRIAVLLGAEGAVLDNAILYGRICLCGIPFLTLQYTLQGFLITAERPQVGFWITVAAGVTNMVLDALFITVFHWGLAGAAIATVIGQLIGAGVPIALFFSARNNWLLKLGKAKFDGHALLKACTNGSSEFLSNVSMSLVGMLYNAQLLKYAGNDGVVAYGVIMYVNMIFIAVFFGFSVGTSPVFSFNYGADNGTELKSLFRKCASIILGSSVIMLLAAEVLARPLAMIFTSYDQSLLDMTTHAFAIYSVSFLFCGIGIFGSGLFTAMNNGLISAILSFVRTVILQITFIFVLPRLWDLDGIWWSAVLAEGLAAALSIVCILAYRKKYKYM</sequence>
<feature type="transmembrane region" description="Helical" evidence="10">
    <location>
        <begin position="358"/>
        <end position="380"/>
    </location>
</feature>
<evidence type="ECO:0000256" key="8">
    <source>
        <dbReference type="ARBA" id="ARBA00023136"/>
    </source>
</evidence>
<keyword evidence="9" id="KW-0046">Antibiotic resistance</keyword>
<dbReference type="STRING" id="213810.RUM_05380"/>
<dbReference type="PANTHER" id="PTHR43823:SF3">
    <property type="entry name" value="MULTIDRUG EXPORT PROTEIN MEPA"/>
    <property type="match status" value="1"/>
</dbReference>
<gene>
    <name evidence="11" type="ordered locus">RUM_05380</name>
</gene>
<dbReference type="InterPro" id="IPR002528">
    <property type="entry name" value="MATE_fam"/>
</dbReference>
<evidence type="ECO:0000256" key="7">
    <source>
        <dbReference type="ARBA" id="ARBA00022989"/>
    </source>
</evidence>
<feature type="transmembrane region" description="Helical" evidence="10">
    <location>
        <begin position="272"/>
        <end position="294"/>
    </location>
</feature>